<reference evidence="2 3" key="1">
    <citation type="submission" date="2024-09" db="EMBL/GenBank/DDBJ databases">
        <authorList>
            <person name="Sun Q."/>
            <person name="Mori K."/>
        </authorList>
    </citation>
    <scope>NUCLEOTIDE SEQUENCE [LARGE SCALE GENOMIC DNA]</scope>
    <source>
        <strain evidence="2 3">KCTC 23076</strain>
    </source>
</reference>
<dbReference type="InterPro" id="IPR005801">
    <property type="entry name" value="ADC_synthase"/>
</dbReference>
<accession>A0ABV6RMN6</accession>
<organism evidence="2 3">
    <name type="scientific">Lysobacter korlensis</name>
    <dbReference type="NCBI Taxonomy" id="553636"/>
    <lineage>
        <taxon>Bacteria</taxon>
        <taxon>Pseudomonadati</taxon>
        <taxon>Pseudomonadota</taxon>
        <taxon>Gammaproteobacteria</taxon>
        <taxon>Lysobacterales</taxon>
        <taxon>Lysobacteraceae</taxon>
        <taxon>Lysobacter</taxon>
    </lineage>
</organism>
<evidence type="ECO:0000313" key="2">
    <source>
        <dbReference type="EMBL" id="MFC0678246.1"/>
    </source>
</evidence>
<dbReference type="PRINTS" id="PR00095">
    <property type="entry name" value="ANTSNTHASEI"/>
</dbReference>
<feature type="domain" description="Chorismate-utilising enzyme C-terminal" evidence="1">
    <location>
        <begin position="182"/>
        <end position="434"/>
    </location>
</feature>
<dbReference type="EMBL" id="JBHLTG010000002">
    <property type="protein sequence ID" value="MFC0678246.1"/>
    <property type="molecule type" value="Genomic_DNA"/>
</dbReference>
<dbReference type="RefSeq" id="WP_386667928.1">
    <property type="nucleotide sequence ID" value="NZ_JBHLTG010000002.1"/>
</dbReference>
<evidence type="ECO:0000313" key="3">
    <source>
        <dbReference type="Proteomes" id="UP001589896"/>
    </source>
</evidence>
<protein>
    <submittedName>
        <fullName evidence="2">Anthranilate synthase component I family protein</fullName>
    </submittedName>
</protein>
<comment type="caution">
    <text evidence="2">The sequence shown here is derived from an EMBL/GenBank/DDBJ whole genome shotgun (WGS) entry which is preliminary data.</text>
</comment>
<dbReference type="Gene3D" id="3.60.120.10">
    <property type="entry name" value="Anthranilate synthase"/>
    <property type="match status" value="1"/>
</dbReference>
<evidence type="ECO:0000259" key="1">
    <source>
        <dbReference type="Pfam" id="PF00425"/>
    </source>
</evidence>
<dbReference type="InterPro" id="IPR019999">
    <property type="entry name" value="Anth_synth_I-like"/>
</dbReference>
<dbReference type="Proteomes" id="UP001589896">
    <property type="component" value="Unassembled WGS sequence"/>
</dbReference>
<dbReference type="InterPro" id="IPR015890">
    <property type="entry name" value="Chorismate_C"/>
</dbReference>
<dbReference type="PANTHER" id="PTHR11236">
    <property type="entry name" value="AMINOBENZOATE/ANTHRANILATE SYNTHASE"/>
    <property type="match status" value="1"/>
</dbReference>
<name>A0ABV6RMN6_9GAMM</name>
<dbReference type="Pfam" id="PF00425">
    <property type="entry name" value="Chorismate_bind"/>
    <property type="match status" value="1"/>
</dbReference>
<keyword evidence="3" id="KW-1185">Reference proteome</keyword>
<dbReference type="SUPFAM" id="SSF56322">
    <property type="entry name" value="ADC synthase"/>
    <property type="match status" value="1"/>
</dbReference>
<sequence>MRSGTLRHRLPGWIDPAGAYSLLFRDREDSFWLDSSDESGRSWMGAGVPLRPEADGGAGLLDAARAAIGGRAIAPSGRGAPLGLVGWFAYELGEWTAPAPGRRIEAPGTSAGEWLVVDRLLEFDATSREVSLLAVGDSWAGDLDRWRSSLTERLSAARDAAAPPAPPAAWPLAARWRDTDGDYLAKVEACKAAIARGDAYQLCLTTAAEVSTREHPLDVYLRLRAGSPTHHGGLLRIGRTALLSASPEQFLGVDGYGVVSTSPIKGTRPRGRTAGDDALLKSELAESDKEQAENLMIVDLMRNDLARVCELGSVEVSRLLEVESYPQVHQLVSTVRGRLAGGKTALDAVAACFPAGSMTGAPKRSAMSILAELERAPRGVYSGVFGYLGFDGTADLAMVIRSVVMSGGVATVGAGGGITALSVPEQELAEVKLKAAAPLSALGAT</sequence>
<proteinExistence type="predicted"/>
<dbReference type="PANTHER" id="PTHR11236:SF18">
    <property type="entry name" value="AMINODEOXYCHORISMATE SYNTHASE"/>
    <property type="match status" value="1"/>
</dbReference>
<gene>
    <name evidence="2" type="ORF">ACFFGH_10385</name>
</gene>